<dbReference type="GO" id="GO:0035556">
    <property type="term" value="P:intracellular signal transduction"/>
    <property type="evidence" value="ECO:0007669"/>
    <property type="project" value="InterPro"/>
</dbReference>
<comment type="subcellular location">
    <subcellularLocation>
        <location evidence="1">Membrane</location>
        <topology evidence="1">Single-pass membrane protein</topology>
    </subcellularLocation>
</comment>
<dbReference type="Proteomes" id="UP000184600">
    <property type="component" value="Unassembled WGS sequence"/>
</dbReference>
<dbReference type="InterPro" id="IPR001054">
    <property type="entry name" value="A/G_cyclase"/>
</dbReference>
<dbReference type="Pfam" id="PF00069">
    <property type="entry name" value="Pkinase"/>
    <property type="match status" value="1"/>
</dbReference>
<dbReference type="SUPFAM" id="SSF56112">
    <property type="entry name" value="Protein kinase-like (PK-like)"/>
    <property type="match status" value="1"/>
</dbReference>
<dbReference type="RefSeq" id="WP_073586365.1">
    <property type="nucleotide sequence ID" value="NZ_AP024897.1"/>
</dbReference>
<dbReference type="Gene3D" id="3.30.70.1230">
    <property type="entry name" value="Nucleotide cyclase"/>
    <property type="match status" value="1"/>
</dbReference>
<dbReference type="InterPro" id="IPR019734">
    <property type="entry name" value="TPR_rpt"/>
</dbReference>
<dbReference type="GO" id="GO:0004016">
    <property type="term" value="F:adenylate cyclase activity"/>
    <property type="evidence" value="ECO:0007669"/>
    <property type="project" value="UniProtKB-ARBA"/>
</dbReference>
<dbReference type="InterPro" id="IPR029787">
    <property type="entry name" value="Nucleotide_cyclase"/>
</dbReference>
<dbReference type="PROSITE" id="PS00108">
    <property type="entry name" value="PROTEIN_KINASE_ST"/>
    <property type="match status" value="1"/>
</dbReference>
<dbReference type="GO" id="GO:0016020">
    <property type="term" value="C:membrane"/>
    <property type="evidence" value="ECO:0007669"/>
    <property type="project" value="UniProtKB-SubCell"/>
</dbReference>
<dbReference type="InterPro" id="IPR041664">
    <property type="entry name" value="AAA_16"/>
</dbReference>
<organism evidence="6 7">
    <name type="scientific">Vibrio quintilis</name>
    <dbReference type="NCBI Taxonomy" id="1117707"/>
    <lineage>
        <taxon>Bacteria</taxon>
        <taxon>Pseudomonadati</taxon>
        <taxon>Pseudomonadota</taxon>
        <taxon>Gammaproteobacteria</taxon>
        <taxon>Vibrionales</taxon>
        <taxon>Vibrionaceae</taxon>
        <taxon>Vibrio</taxon>
    </lineage>
</organism>
<keyword evidence="3 4" id="KW-0067">ATP-binding</keyword>
<evidence type="ECO:0000313" key="7">
    <source>
        <dbReference type="Proteomes" id="UP000184600"/>
    </source>
</evidence>
<dbReference type="SUPFAM" id="SSF52540">
    <property type="entry name" value="P-loop containing nucleoside triphosphate hydrolases"/>
    <property type="match status" value="1"/>
</dbReference>
<dbReference type="InterPro" id="IPR011990">
    <property type="entry name" value="TPR-like_helical_dom_sf"/>
</dbReference>
<sequence length="1396" mass="158078">MEHELSAVAAPDVRFRSPEYQLLEKIGEGGFGQVFKAIHSRTHKTVAIKFLTFNPDEPAEKRQRSIARFHRECDLVRRLNHPNIVSLMDKGQQGSDLLYAVYEFVDGVTLKAHLATHGPMPPTEAAEVMACVLDALAHAHEQGIIHRDIKPANIMLYHVGAKRHVKVLDFGIGTFKHDARQENYQTLTLTQETLGTPTYSAPEQLRGEPVLPQTDLYIWGLVFLECLTGSPTIQGKSLAAIFHQQLSTANVPLGPLAGHHSALFFRRILNKKPLERPGNTVEVYQEFRQLHFADLTPGLAHSRLSDVSQEFTEINPAQISYSQLTERKQIPVLSVILTHHRLESPQSKDSSPAAQDIPDMIHTDQIHQCIDIAVRYGATHVGTLGDTLLFYFGYPVAGDNDSRLCARTALDLWHNLEARQEQLTTLHGLKSEMQTGIHTGMMCSIDGGLPEGNVASHAMQLARMASPGQIVCSAQVRALLENQLIFEPLPDPPLSGISPLYLLQGEQLSEAFGFLRSTQKHRAFFGREAILEQLVSEIEPPEHQRNHQRRLIHIRGEAGIGKSRLLFELNERLPHQTHLILQCLPEYQNNALHPVLNLLMSRCRLNHPDGYEHLYQATEVLPFGTGDRRRCLAVVWIWCHPHSQALAAISLTEEKQHRQRLANMSLKQQRECLFLSLSYLLCQPAHLPASEESRHWLFICEDLHWADPTTIAFIRYFIESDPFTTGNFRWLNTSREVLPAELDGPPARKHAPVKTSVVKTSVVKLTLDKLSYQECRRFIFYLFDHQAVSDKVIDLIIGRCDGNPLFLEELVSYILSREIVRPVRGCIEFVVDEPGIHVPETLRESLQYQLDHLTFAKDTALLAASIGRTFSETLLFCASDKEKNQVQADLDELQRTGLILIQRHVEDNQYVFQHALIRDAIYESATSHQNIHQKIALALEKLSADISHPAALLAQHWAKTGTPEQAIPYYLQAGETSSGTFAVEDAIHYFSNALSLIQNQLNADDRKTVPGDAADPELLHQQKVTAHTGLADNFLQSARHEDSRHHYLAAIQETEASDPLTSAKLCIKYSRSLETMHHHTEALAAHDQAEQLLNHQTNRDREWWQIWLNIQVTRLAVYYWRNDVQAMRRLIDIITPEIDHIHDPFSKACFYDAQLQLQFRQTRYRMSDDDVEIADKAYQASLETNHTGQQIHSLFSLGVCCMFSQHYDDADVYLHQALERSDKESDATQKTRCLSYLALLYRINGNPEATQNFATQAMACAEASEMQDYIALASANLAWVAYRQKSSQQAMPLLKRCLAIWQDFSAEFPFPLQWVALLVELDLMILSNRLVHDARPAPRLTEIITTLTGSDQHLLPDLIMTPLNAALRQIQKTQNPALYHSSVHQALNHAKKLGYL</sequence>
<dbReference type="SMART" id="SM00028">
    <property type="entry name" value="TPR"/>
    <property type="match status" value="5"/>
</dbReference>
<feature type="binding site" evidence="4">
    <location>
        <position position="49"/>
    </location>
    <ligand>
        <name>ATP</name>
        <dbReference type="ChEBI" id="CHEBI:30616"/>
    </ligand>
</feature>
<accession>A0A1M7Z263</accession>
<dbReference type="PROSITE" id="PS00107">
    <property type="entry name" value="PROTEIN_KINASE_ATP"/>
    <property type="match status" value="1"/>
</dbReference>
<dbReference type="SMART" id="SM00220">
    <property type="entry name" value="S_TKc"/>
    <property type="match status" value="1"/>
</dbReference>
<evidence type="ECO:0000256" key="1">
    <source>
        <dbReference type="ARBA" id="ARBA00004167"/>
    </source>
</evidence>
<evidence type="ECO:0000259" key="5">
    <source>
        <dbReference type="PROSITE" id="PS50011"/>
    </source>
</evidence>
<reference evidence="7" key="1">
    <citation type="submission" date="2016-12" db="EMBL/GenBank/DDBJ databases">
        <authorList>
            <person name="Rodrigo-Torres L."/>
            <person name="Arahal R.D."/>
            <person name="Lucena T."/>
        </authorList>
    </citation>
    <scope>NUCLEOTIDE SEQUENCE [LARGE SCALE GENOMIC DNA]</scope>
</reference>
<dbReference type="GO" id="GO:0005737">
    <property type="term" value="C:cytoplasm"/>
    <property type="evidence" value="ECO:0007669"/>
    <property type="project" value="TreeGrafter"/>
</dbReference>
<evidence type="ECO:0000256" key="2">
    <source>
        <dbReference type="ARBA" id="ARBA00022741"/>
    </source>
</evidence>
<dbReference type="Gene3D" id="1.25.40.10">
    <property type="entry name" value="Tetratricopeptide repeat domain"/>
    <property type="match status" value="1"/>
</dbReference>
<dbReference type="CDD" id="cd14014">
    <property type="entry name" value="STKc_PknB_like"/>
    <property type="match status" value="1"/>
</dbReference>
<dbReference type="GO" id="GO:0005524">
    <property type="term" value="F:ATP binding"/>
    <property type="evidence" value="ECO:0007669"/>
    <property type="project" value="UniProtKB-UniRule"/>
</dbReference>
<gene>
    <name evidence="6" type="primary">prkC_2</name>
    <name evidence="6" type="ORF">VQ7734_04699</name>
</gene>
<protein>
    <submittedName>
        <fullName evidence="6">Serine/threonine-protein kinase PrkC</fullName>
        <ecNumber evidence="6">2.7.11.1</ecNumber>
    </submittedName>
</protein>
<evidence type="ECO:0000256" key="3">
    <source>
        <dbReference type="ARBA" id="ARBA00022840"/>
    </source>
</evidence>
<dbReference type="PANTHER" id="PTHR16305:SF28">
    <property type="entry name" value="GUANYLATE CYCLASE DOMAIN-CONTAINING PROTEIN"/>
    <property type="match status" value="1"/>
</dbReference>
<keyword evidence="2 4" id="KW-0547">Nucleotide-binding</keyword>
<dbReference type="Pfam" id="PF13191">
    <property type="entry name" value="AAA_16"/>
    <property type="match status" value="1"/>
</dbReference>
<dbReference type="Gene3D" id="1.10.510.10">
    <property type="entry name" value="Transferase(Phosphotransferase) domain 1"/>
    <property type="match status" value="1"/>
</dbReference>
<feature type="domain" description="Protein kinase" evidence="5">
    <location>
        <begin position="20"/>
        <end position="288"/>
    </location>
</feature>
<dbReference type="STRING" id="1117707.VQ7734_04699"/>
<dbReference type="SUPFAM" id="SSF55073">
    <property type="entry name" value="Nucleotide cyclase"/>
    <property type="match status" value="1"/>
</dbReference>
<evidence type="ECO:0000313" key="6">
    <source>
        <dbReference type="EMBL" id="SHO58924.1"/>
    </source>
</evidence>
<keyword evidence="6" id="KW-0418">Kinase</keyword>
<dbReference type="EC" id="2.7.11.1" evidence="6"/>
<name>A0A1M7Z263_9VIBR</name>
<dbReference type="InterPro" id="IPR000719">
    <property type="entry name" value="Prot_kinase_dom"/>
</dbReference>
<dbReference type="GO" id="GO:0004674">
    <property type="term" value="F:protein serine/threonine kinase activity"/>
    <property type="evidence" value="ECO:0007669"/>
    <property type="project" value="UniProtKB-EC"/>
</dbReference>
<proteinExistence type="predicted"/>
<dbReference type="InterPro" id="IPR027417">
    <property type="entry name" value="P-loop_NTPase"/>
</dbReference>
<keyword evidence="7" id="KW-1185">Reference proteome</keyword>
<evidence type="ECO:0000256" key="4">
    <source>
        <dbReference type="PROSITE-ProRule" id="PRU10141"/>
    </source>
</evidence>
<dbReference type="InterPro" id="IPR008271">
    <property type="entry name" value="Ser/Thr_kinase_AS"/>
</dbReference>
<dbReference type="PANTHER" id="PTHR16305">
    <property type="entry name" value="TESTICULAR SOLUBLE ADENYLYL CYCLASE"/>
    <property type="match status" value="1"/>
</dbReference>
<dbReference type="EMBL" id="FRFG01000084">
    <property type="protein sequence ID" value="SHO58924.1"/>
    <property type="molecule type" value="Genomic_DNA"/>
</dbReference>
<dbReference type="CDD" id="cd07302">
    <property type="entry name" value="CHD"/>
    <property type="match status" value="1"/>
</dbReference>
<dbReference type="GO" id="GO:0009190">
    <property type="term" value="P:cyclic nucleotide biosynthetic process"/>
    <property type="evidence" value="ECO:0007669"/>
    <property type="project" value="InterPro"/>
</dbReference>
<dbReference type="SUPFAM" id="SSF48452">
    <property type="entry name" value="TPR-like"/>
    <property type="match status" value="2"/>
</dbReference>
<dbReference type="PROSITE" id="PS50011">
    <property type="entry name" value="PROTEIN_KINASE_DOM"/>
    <property type="match status" value="1"/>
</dbReference>
<dbReference type="OrthoDB" id="9801841at2"/>
<dbReference type="InterPro" id="IPR011009">
    <property type="entry name" value="Kinase-like_dom_sf"/>
</dbReference>
<keyword evidence="6" id="KW-0808">Transferase</keyword>
<dbReference type="InterPro" id="IPR017441">
    <property type="entry name" value="Protein_kinase_ATP_BS"/>
</dbReference>